<accession>A0A9Q1JPL6</accession>
<protein>
    <submittedName>
        <fullName evidence="2">Uncharacterized protein</fullName>
    </submittedName>
</protein>
<dbReference type="Proteomes" id="UP001153076">
    <property type="component" value="Unassembled WGS sequence"/>
</dbReference>
<sequence length="206" mass="22419">MQDHKPASDEPKLQQSELSDRHSSLASSSSIGTDEFDSVLDVSGKNLELSLFDEGKSAAAADGLYVYRNVFNLMPKSLASFGGRLKTLKFFANEVNLFPPEFRDLVQLECLQVKVSPLGLTGLPFHKLKALKELELSKVPPRPSGFPILAEIAALKSLTRLSVCHFSISGLSIVLNFGFMGYGFCLSWDELGSSVIVKAAAGMEFN</sequence>
<dbReference type="SUPFAM" id="SSF52058">
    <property type="entry name" value="L domain-like"/>
    <property type="match status" value="1"/>
</dbReference>
<proteinExistence type="predicted"/>
<dbReference type="InterPro" id="IPR032675">
    <property type="entry name" value="LRR_dom_sf"/>
</dbReference>
<gene>
    <name evidence="2" type="ORF">Cgig2_020381</name>
</gene>
<reference evidence="2" key="1">
    <citation type="submission" date="2022-04" db="EMBL/GenBank/DDBJ databases">
        <title>Carnegiea gigantea Genome sequencing and assembly v2.</title>
        <authorList>
            <person name="Copetti D."/>
            <person name="Sanderson M.J."/>
            <person name="Burquez A."/>
            <person name="Wojciechowski M.F."/>
        </authorList>
    </citation>
    <scope>NUCLEOTIDE SEQUENCE</scope>
    <source>
        <strain evidence="2">SGP5-SGP5p</strain>
        <tissue evidence="2">Aerial part</tissue>
    </source>
</reference>
<evidence type="ECO:0000256" key="1">
    <source>
        <dbReference type="SAM" id="MobiDB-lite"/>
    </source>
</evidence>
<dbReference type="OrthoDB" id="1725694at2759"/>
<organism evidence="2 3">
    <name type="scientific">Carnegiea gigantea</name>
    <dbReference type="NCBI Taxonomy" id="171969"/>
    <lineage>
        <taxon>Eukaryota</taxon>
        <taxon>Viridiplantae</taxon>
        <taxon>Streptophyta</taxon>
        <taxon>Embryophyta</taxon>
        <taxon>Tracheophyta</taxon>
        <taxon>Spermatophyta</taxon>
        <taxon>Magnoliopsida</taxon>
        <taxon>eudicotyledons</taxon>
        <taxon>Gunneridae</taxon>
        <taxon>Pentapetalae</taxon>
        <taxon>Caryophyllales</taxon>
        <taxon>Cactineae</taxon>
        <taxon>Cactaceae</taxon>
        <taxon>Cactoideae</taxon>
        <taxon>Echinocereeae</taxon>
        <taxon>Carnegiea</taxon>
    </lineage>
</organism>
<comment type="caution">
    <text evidence="2">The sequence shown here is derived from an EMBL/GenBank/DDBJ whole genome shotgun (WGS) entry which is preliminary data.</text>
</comment>
<evidence type="ECO:0000313" key="2">
    <source>
        <dbReference type="EMBL" id="KAJ8428657.1"/>
    </source>
</evidence>
<feature type="region of interest" description="Disordered" evidence="1">
    <location>
        <begin position="1"/>
        <end position="30"/>
    </location>
</feature>
<evidence type="ECO:0000313" key="3">
    <source>
        <dbReference type="Proteomes" id="UP001153076"/>
    </source>
</evidence>
<dbReference type="AlphaFoldDB" id="A0A9Q1JPL6"/>
<keyword evidence="3" id="KW-1185">Reference proteome</keyword>
<dbReference type="Gene3D" id="3.80.10.10">
    <property type="entry name" value="Ribonuclease Inhibitor"/>
    <property type="match status" value="1"/>
</dbReference>
<name>A0A9Q1JPL6_9CARY</name>
<dbReference type="EMBL" id="JAKOGI010000985">
    <property type="protein sequence ID" value="KAJ8428657.1"/>
    <property type="molecule type" value="Genomic_DNA"/>
</dbReference>
<feature type="compositionally biased region" description="Basic and acidic residues" evidence="1">
    <location>
        <begin position="1"/>
        <end position="23"/>
    </location>
</feature>